<dbReference type="InterPro" id="IPR010699">
    <property type="entry name" value="DUF1275"/>
</dbReference>
<keyword evidence="1" id="KW-0812">Transmembrane</keyword>
<comment type="caution">
    <text evidence="2">The sequence shown here is derived from an EMBL/GenBank/DDBJ whole genome shotgun (WGS) entry which is preliminary data.</text>
</comment>
<protein>
    <submittedName>
        <fullName evidence="2">Duf1275 domain protein</fullName>
    </submittedName>
</protein>
<dbReference type="Pfam" id="PF06912">
    <property type="entry name" value="DUF1275"/>
    <property type="match status" value="1"/>
</dbReference>
<dbReference type="Proteomes" id="UP000572817">
    <property type="component" value="Unassembled WGS sequence"/>
</dbReference>
<evidence type="ECO:0000313" key="2">
    <source>
        <dbReference type="EMBL" id="KAF4313214.1"/>
    </source>
</evidence>
<feature type="transmembrane region" description="Helical" evidence="1">
    <location>
        <begin position="89"/>
        <end position="110"/>
    </location>
</feature>
<feature type="transmembrane region" description="Helical" evidence="1">
    <location>
        <begin position="33"/>
        <end position="51"/>
    </location>
</feature>
<proteinExistence type="predicted"/>
<gene>
    <name evidence="2" type="ORF">GTA08_BOTSDO01206</name>
</gene>
<accession>A0A8H4J5W6</accession>
<keyword evidence="1" id="KW-1133">Transmembrane helix</keyword>
<keyword evidence="3" id="KW-1185">Reference proteome</keyword>
<keyword evidence="1" id="KW-0472">Membrane</keyword>
<feature type="transmembrane region" description="Helical" evidence="1">
    <location>
        <begin position="148"/>
        <end position="170"/>
    </location>
</feature>
<feature type="transmembrane region" description="Helical" evidence="1">
    <location>
        <begin position="117"/>
        <end position="136"/>
    </location>
</feature>
<feature type="transmembrane region" description="Helical" evidence="1">
    <location>
        <begin position="233"/>
        <end position="252"/>
    </location>
</feature>
<name>A0A8H4J5W6_9PEZI</name>
<evidence type="ECO:0000313" key="3">
    <source>
        <dbReference type="Proteomes" id="UP000572817"/>
    </source>
</evidence>
<organism evidence="2 3">
    <name type="scientific">Botryosphaeria dothidea</name>
    <dbReference type="NCBI Taxonomy" id="55169"/>
    <lineage>
        <taxon>Eukaryota</taxon>
        <taxon>Fungi</taxon>
        <taxon>Dikarya</taxon>
        <taxon>Ascomycota</taxon>
        <taxon>Pezizomycotina</taxon>
        <taxon>Dothideomycetes</taxon>
        <taxon>Dothideomycetes incertae sedis</taxon>
        <taxon>Botryosphaeriales</taxon>
        <taxon>Botryosphaeriaceae</taxon>
        <taxon>Botryosphaeria</taxon>
    </lineage>
</organism>
<feature type="transmembrane region" description="Helical" evidence="1">
    <location>
        <begin position="210"/>
        <end position="227"/>
    </location>
</feature>
<dbReference type="EMBL" id="WWBZ02000001">
    <property type="protein sequence ID" value="KAF4313214.1"/>
    <property type="molecule type" value="Genomic_DNA"/>
</dbReference>
<sequence length="269" mass="27996">MEGRSKPKLPCITKPGKALADFLRRDINPRSHLLELNLLLLAFAIGIQDAVSYPDFQCFASNQTGNTVMLAVGLLDDRASSLMLSVPTILLSLGCFLGGVLAFGQLANLLRATHARWWLLASSLAQTALSAAAAALQHRHPHAATTNATALGKAVLALLALAAGAQVAMVRELKVTDMTTAMATAAWVDICIDPGNLAGVAKNRSRNRRAGFLLALISGSFAGAAAFKGRGSGLALLVSVVVKAVAAALFLVDDEGKGWDCGKDGGVRV</sequence>
<reference evidence="2" key="1">
    <citation type="submission" date="2020-04" db="EMBL/GenBank/DDBJ databases">
        <title>Genome Assembly and Annotation of Botryosphaeria dothidea sdau 11-99, a Latent Pathogen of Apple Fruit Ring Rot in China.</title>
        <authorList>
            <person name="Yu C."/>
            <person name="Diao Y."/>
            <person name="Lu Q."/>
            <person name="Zhao J."/>
            <person name="Cui S."/>
            <person name="Peng C."/>
            <person name="He B."/>
            <person name="Liu H."/>
        </authorList>
    </citation>
    <scope>NUCLEOTIDE SEQUENCE [LARGE SCALE GENOMIC DNA]</scope>
    <source>
        <strain evidence="2">Sdau11-99</strain>
    </source>
</reference>
<evidence type="ECO:0000256" key="1">
    <source>
        <dbReference type="SAM" id="Phobius"/>
    </source>
</evidence>
<dbReference type="AlphaFoldDB" id="A0A8H4J5W6"/>
<dbReference type="PANTHER" id="PTHR37488:SF2">
    <property type="entry name" value="DUF1275 DOMAIN-CONTAINING PROTEIN"/>
    <property type="match status" value="1"/>
</dbReference>
<dbReference type="OrthoDB" id="5223589at2759"/>
<dbReference type="PANTHER" id="PTHR37488">
    <property type="entry name" value="DUF1275 DOMAIN-CONTAINING PROTEIN"/>
    <property type="match status" value="1"/>
</dbReference>